<dbReference type="NCBIfam" id="TIGR00229">
    <property type="entry name" value="sensory_box"/>
    <property type="match status" value="2"/>
</dbReference>
<dbReference type="InterPro" id="IPR035965">
    <property type="entry name" value="PAS-like_dom_sf"/>
</dbReference>
<dbReference type="SMART" id="SM00086">
    <property type="entry name" value="PAC"/>
    <property type="match status" value="2"/>
</dbReference>
<dbReference type="InterPro" id="IPR013656">
    <property type="entry name" value="PAS_4"/>
</dbReference>
<protein>
    <recommendedName>
        <fullName evidence="2">histidine kinase</fullName>
        <ecNumber evidence="2">2.7.13.3</ecNumber>
    </recommendedName>
</protein>
<dbReference type="PROSITE" id="PS50113">
    <property type="entry name" value="PAC"/>
    <property type="match status" value="2"/>
</dbReference>
<dbReference type="InterPro" id="IPR000700">
    <property type="entry name" value="PAS-assoc_C"/>
</dbReference>
<dbReference type="PANTHER" id="PTHR43065">
    <property type="entry name" value="SENSOR HISTIDINE KINASE"/>
    <property type="match status" value="1"/>
</dbReference>
<dbReference type="InterPro" id="IPR005467">
    <property type="entry name" value="His_kinase_dom"/>
</dbReference>
<dbReference type="RefSeq" id="WP_132704145.1">
    <property type="nucleotide sequence ID" value="NZ_SLZR01000030.1"/>
</dbReference>
<feature type="domain" description="PAC" evidence="5">
    <location>
        <begin position="238"/>
        <end position="292"/>
    </location>
</feature>
<dbReference type="Pfam" id="PF08448">
    <property type="entry name" value="PAS_4"/>
    <property type="match status" value="2"/>
</dbReference>
<feature type="domain" description="PAC" evidence="5">
    <location>
        <begin position="111"/>
        <end position="163"/>
    </location>
</feature>
<sequence>MPDNAPTPEEPWLKQIKQLKDEIAALKQESFESGLSAQLRAILDNIPIRAFWKDTNSVYQGANATFLYDAGIQSFDDIVGKTDFDLPWTEHQAELFRHDDKRVMESGEPDLNIEESQTRADGITGWLRTSKIPLKDDSGHVYGILGTYEDITDLKLQQRALEASEQRFKMLYNQTSHLMGLLTPMGNMIAGNDTVMKRFNLTEEGTAGKYFPDAPFWSHDAYERDKVINGIAQALKGETTQFLTNNPTPQGDIIFVEFSIKPIFDASGQVEMLLVEGHEVTEAIHNQRRLEEAKNKLRELNETLERRVAERTEQLESNNKVLSSTLERLNRTQTELAESEKMASLGSLVSGFSHEVNTPIGIAVTAGSMIGDELKSLRNLYQNGEMARSNLESFFDKADEGVLMLIKNLKRASELISSFKQVAVDQASDVLRPIELTSYIHEVINSLHPKFKRTNISVEVESSEQIELITYPGNIAQIITNLFINSITHAFEGIAKPEIKIHVEKHRSADSISLVYQDNGVGMNESVLQHVFEPFFTTRREDGGSGLGMNIVYKLVTQKLQGKISCESEFGHGVKFKITLPVKLNLPDS</sequence>
<feature type="domain" description="Histidine kinase" evidence="4">
    <location>
        <begin position="351"/>
        <end position="584"/>
    </location>
</feature>
<evidence type="ECO:0000313" key="6">
    <source>
        <dbReference type="EMBL" id="TCS35871.1"/>
    </source>
</evidence>
<proteinExistence type="predicted"/>
<dbReference type="InterPro" id="IPR004358">
    <property type="entry name" value="Sig_transdc_His_kin-like_C"/>
</dbReference>
<dbReference type="Pfam" id="PF02518">
    <property type="entry name" value="HATPase_c"/>
    <property type="match status" value="1"/>
</dbReference>
<dbReference type="GO" id="GO:0004673">
    <property type="term" value="F:protein histidine kinase activity"/>
    <property type="evidence" value="ECO:0007669"/>
    <property type="project" value="UniProtKB-EC"/>
</dbReference>
<comment type="caution">
    <text evidence="6">The sequence shown here is derived from an EMBL/GenBank/DDBJ whole genome shotgun (WGS) entry which is preliminary data.</text>
</comment>
<dbReference type="SUPFAM" id="SSF55785">
    <property type="entry name" value="PYP-like sensor domain (PAS domain)"/>
    <property type="match status" value="2"/>
</dbReference>
<evidence type="ECO:0000259" key="5">
    <source>
        <dbReference type="PROSITE" id="PS50113"/>
    </source>
</evidence>
<dbReference type="SMART" id="SM00387">
    <property type="entry name" value="HATPase_c"/>
    <property type="match status" value="1"/>
</dbReference>
<feature type="coiled-coil region" evidence="3">
    <location>
        <begin position="280"/>
        <end position="342"/>
    </location>
</feature>
<dbReference type="AlphaFoldDB" id="A0A4R3HUL6"/>
<reference evidence="6 7" key="1">
    <citation type="submission" date="2019-03" db="EMBL/GenBank/DDBJ databases">
        <title>Genomic Encyclopedia of Archaeal and Bacterial Type Strains, Phase II (KMG-II): from individual species to whole genera.</title>
        <authorList>
            <person name="Goeker M."/>
        </authorList>
    </citation>
    <scope>NUCLEOTIDE SEQUENCE [LARGE SCALE GENOMIC DNA]</scope>
    <source>
        <strain evidence="6 7">DSM 15388</strain>
    </source>
</reference>
<evidence type="ECO:0000256" key="1">
    <source>
        <dbReference type="ARBA" id="ARBA00000085"/>
    </source>
</evidence>
<dbReference type="InterPro" id="IPR001610">
    <property type="entry name" value="PAC"/>
</dbReference>
<dbReference type="EMBL" id="SLZR01000030">
    <property type="protein sequence ID" value="TCS35871.1"/>
    <property type="molecule type" value="Genomic_DNA"/>
</dbReference>
<organism evidence="6 7">
    <name type="scientific">Reinekea marinisedimentorum</name>
    <dbReference type="NCBI Taxonomy" id="230495"/>
    <lineage>
        <taxon>Bacteria</taxon>
        <taxon>Pseudomonadati</taxon>
        <taxon>Pseudomonadota</taxon>
        <taxon>Gammaproteobacteria</taxon>
        <taxon>Oceanospirillales</taxon>
        <taxon>Saccharospirillaceae</taxon>
        <taxon>Reinekea</taxon>
    </lineage>
</organism>
<dbReference type="Gene3D" id="1.10.287.130">
    <property type="match status" value="1"/>
</dbReference>
<dbReference type="PROSITE" id="PS50109">
    <property type="entry name" value="HIS_KIN"/>
    <property type="match status" value="1"/>
</dbReference>
<name>A0A4R3HUL6_9GAMM</name>
<keyword evidence="3" id="KW-0175">Coiled coil</keyword>
<dbReference type="SUPFAM" id="SSF55874">
    <property type="entry name" value="ATPase domain of HSP90 chaperone/DNA topoisomerase II/histidine kinase"/>
    <property type="match status" value="1"/>
</dbReference>
<dbReference type="Gene3D" id="3.30.450.20">
    <property type="entry name" value="PAS domain"/>
    <property type="match status" value="2"/>
</dbReference>
<dbReference type="EC" id="2.7.13.3" evidence="2"/>
<keyword evidence="7" id="KW-1185">Reference proteome</keyword>
<comment type="catalytic activity">
    <reaction evidence="1">
        <text>ATP + protein L-histidine = ADP + protein N-phospho-L-histidine.</text>
        <dbReference type="EC" id="2.7.13.3"/>
    </reaction>
</comment>
<accession>A0A4R3HUL6</accession>
<evidence type="ECO:0000256" key="2">
    <source>
        <dbReference type="ARBA" id="ARBA00012438"/>
    </source>
</evidence>
<dbReference type="PRINTS" id="PR00344">
    <property type="entry name" value="BCTRLSENSOR"/>
</dbReference>
<gene>
    <name evidence="6" type="ORF">BCF53_1306</name>
</gene>
<dbReference type="OrthoDB" id="1931120at2"/>
<dbReference type="InterPro" id="IPR036890">
    <property type="entry name" value="HATPase_C_sf"/>
</dbReference>
<dbReference type="InterPro" id="IPR003594">
    <property type="entry name" value="HATPase_dom"/>
</dbReference>
<dbReference type="Gene3D" id="3.30.565.10">
    <property type="entry name" value="Histidine kinase-like ATPase, C-terminal domain"/>
    <property type="match status" value="1"/>
</dbReference>
<dbReference type="Proteomes" id="UP000295793">
    <property type="component" value="Unassembled WGS sequence"/>
</dbReference>
<evidence type="ECO:0000259" key="4">
    <source>
        <dbReference type="PROSITE" id="PS50109"/>
    </source>
</evidence>
<dbReference type="InterPro" id="IPR000014">
    <property type="entry name" value="PAS"/>
</dbReference>
<dbReference type="PANTHER" id="PTHR43065:SF47">
    <property type="match status" value="1"/>
</dbReference>
<evidence type="ECO:0000256" key="3">
    <source>
        <dbReference type="SAM" id="Coils"/>
    </source>
</evidence>
<evidence type="ECO:0000313" key="7">
    <source>
        <dbReference type="Proteomes" id="UP000295793"/>
    </source>
</evidence>